<feature type="compositionally biased region" description="Basic and acidic residues" evidence="1">
    <location>
        <begin position="100"/>
        <end position="114"/>
    </location>
</feature>
<protein>
    <submittedName>
        <fullName evidence="4">Methylmalonyl-CoA carboxyltransferase</fullName>
    </submittedName>
</protein>
<feature type="domain" description="CoA carboxyltransferase C-terminal" evidence="3">
    <location>
        <begin position="531"/>
        <end position="765"/>
    </location>
</feature>
<dbReference type="GO" id="GO:0016740">
    <property type="term" value="F:transferase activity"/>
    <property type="evidence" value="ECO:0007669"/>
    <property type="project" value="UniProtKB-KW"/>
</dbReference>
<feature type="region of interest" description="Disordered" evidence="1">
    <location>
        <begin position="84"/>
        <end position="248"/>
    </location>
</feature>
<dbReference type="SUPFAM" id="SSF52096">
    <property type="entry name" value="ClpP/crotonase"/>
    <property type="match status" value="2"/>
</dbReference>
<dbReference type="InterPro" id="IPR011762">
    <property type="entry name" value="COA_CT_N"/>
</dbReference>
<proteinExistence type="predicted"/>
<sequence length="784" mass="83555">MARPVGAQHVRDDRQVLCPGALLRCLRPERPDDAGGGGVRGAGGPGADVPHVRADRGRSVRRHLPPARAVRPFRVHRPCHARCGDRAAGARSGSGAGRVRGRDLHPGTAHDRLLEQAGGVRRGAGRRLAAHRRRRGGRPRRVPADRRPAEGHDQVRRAQRVLEGGRERPAAARVRGGLRGDRRPRRQVRGEGRRRGGAARRVRRRRLAGPRTAGLRPPGGGRVQRAEGDPLHGATAEEQRREDPEARAAQHLRVGLPTVDRIRPGRRRRTVTDLEDVRRAHEAVLDAARPHAVARQHALGKLTARERISLLLDEGSEVEVGALVTPEDRPDGTILDAPGDGVVAATGLVDGRPVTVYATDFSVHGGSLGDVGMRKIQAMADISLRRGIPLIMLVDGGGHRIQEIDARPYAFGNDTGPFLRQARLSGWAPQVAAIMGPAFAGAALFASFADFVPMVHGTSSMGIAGPKLVRAGTGEDIGVQDLGGADVQTGYGAADLEVPDDASCIVAVKRFLSFLPSNSRSDVPVLPETDPADRRAPELRDVVPADRSLPYDVRDVIGPVVDHGQFLELGEAYAPNLVTGFARMAGHPVGVIGNQPSHMAGIIDAPAAEKAARFVELCNAFGLPLLSFIDVPGVLIGSVAEEQKLLRHAAKPLMALAHATVPVFTVTLRKAFGAGFIAMGGGRTNVDGALIWPTAVMAPMGIEGAVDVIFGREVAGAADPAARRAEMIDGFYARSTPLRAASGFGVDDVVDPADTRSILIRMLRVHSGRRQDLSPPKLHWISPT</sequence>
<dbReference type="InterPro" id="IPR029045">
    <property type="entry name" value="ClpP/crotonase-like_dom_sf"/>
</dbReference>
<dbReference type="InterPro" id="IPR011763">
    <property type="entry name" value="COA_CT_C"/>
</dbReference>
<comment type="caution">
    <text evidence="4">The sequence shown here is derived from an EMBL/GenBank/DDBJ whole genome shotgun (WGS) entry which is preliminary data.</text>
</comment>
<dbReference type="GO" id="GO:0004658">
    <property type="term" value="F:propionyl-CoA carboxylase activity"/>
    <property type="evidence" value="ECO:0007669"/>
    <property type="project" value="TreeGrafter"/>
</dbReference>
<dbReference type="PROSITE" id="PS00379">
    <property type="entry name" value="CDP_ALCOHOL_P_TRANSF"/>
    <property type="match status" value="1"/>
</dbReference>
<dbReference type="EMBL" id="WLYK01000001">
    <property type="protein sequence ID" value="MTD13907.1"/>
    <property type="molecule type" value="Genomic_DNA"/>
</dbReference>
<name>A0A7K1FIF4_9ACTN</name>
<dbReference type="InterPro" id="IPR034733">
    <property type="entry name" value="AcCoA_carboxyl_beta"/>
</dbReference>
<keyword evidence="5" id="KW-1185">Reference proteome</keyword>
<keyword evidence="4" id="KW-0808">Transferase</keyword>
<dbReference type="AlphaFoldDB" id="A0A7K1FIF4"/>
<dbReference type="Gene3D" id="3.90.226.10">
    <property type="entry name" value="2-enoyl-CoA Hydratase, Chain A, domain 1"/>
    <property type="match status" value="2"/>
</dbReference>
<accession>A0A7K1FIF4</accession>
<evidence type="ECO:0000259" key="3">
    <source>
        <dbReference type="PROSITE" id="PS50989"/>
    </source>
</evidence>
<feature type="domain" description="CoA carboxyltransferase N-terminal" evidence="2">
    <location>
        <begin position="270"/>
        <end position="527"/>
    </location>
</feature>
<feature type="compositionally biased region" description="Basic and acidic residues" evidence="1">
    <location>
        <begin position="224"/>
        <end position="248"/>
    </location>
</feature>
<evidence type="ECO:0000313" key="4">
    <source>
        <dbReference type="EMBL" id="MTD13907.1"/>
    </source>
</evidence>
<feature type="region of interest" description="Disordered" evidence="1">
    <location>
        <begin position="28"/>
        <end position="66"/>
    </location>
</feature>
<feature type="compositionally biased region" description="Basic residues" evidence="1">
    <location>
        <begin position="195"/>
        <end position="208"/>
    </location>
</feature>
<feature type="compositionally biased region" description="Gly residues" evidence="1">
    <location>
        <begin position="34"/>
        <end position="46"/>
    </location>
</feature>
<dbReference type="InterPro" id="IPR048254">
    <property type="entry name" value="CDP_ALCOHOL_P_TRANSF_CS"/>
</dbReference>
<dbReference type="PANTHER" id="PTHR43842">
    <property type="entry name" value="PROPIONYL-COA CARBOXYLASE BETA CHAIN"/>
    <property type="match status" value="1"/>
</dbReference>
<evidence type="ECO:0000256" key="1">
    <source>
        <dbReference type="SAM" id="MobiDB-lite"/>
    </source>
</evidence>
<evidence type="ECO:0000313" key="5">
    <source>
        <dbReference type="Proteomes" id="UP000460221"/>
    </source>
</evidence>
<feature type="compositionally biased region" description="Basic and acidic residues" evidence="1">
    <location>
        <begin position="142"/>
        <end position="156"/>
    </location>
</feature>
<dbReference type="InterPro" id="IPR051047">
    <property type="entry name" value="AccD/PCCB"/>
</dbReference>
<dbReference type="PROSITE" id="PS50989">
    <property type="entry name" value="COA_CT_CTER"/>
    <property type="match status" value="1"/>
</dbReference>
<dbReference type="PANTHER" id="PTHR43842:SF2">
    <property type="entry name" value="PROPIONYL-COA CARBOXYLASE BETA CHAIN, MITOCHONDRIAL"/>
    <property type="match status" value="1"/>
</dbReference>
<organism evidence="4 5">
    <name type="scientific">Nakamurella alba</name>
    <dbReference type="NCBI Taxonomy" id="2665158"/>
    <lineage>
        <taxon>Bacteria</taxon>
        <taxon>Bacillati</taxon>
        <taxon>Actinomycetota</taxon>
        <taxon>Actinomycetes</taxon>
        <taxon>Nakamurellales</taxon>
        <taxon>Nakamurellaceae</taxon>
        <taxon>Nakamurella</taxon>
    </lineage>
</organism>
<dbReference type="Pfam" id="PF01039">
    <property type="entry name" value="Carboxyl_trans"/>
    <property type="match status" value="1"/>
</dbReference>
<dbReference type="Proteomes" id="UP000460221">
    <property type="component" value="Unassembled WGS sequence"/>
</dbReference>
<gene>
    <name evidence="4" type="ORF">GIS00_08120</name>
</gene>
<feature type="compositionally biased region" description="Basic residues" evidence="1">
    <location>
        <begin position="123"/>
        <end position="141"/>
    </location>
</feature>
<dbReference type="PROSITE" id="PS50980">
    <property type="entry name" value="COA_CT_NTER"/>
    <property type="match status" value="1"/>
</dbReference>
<reference evidence="4 5" key="1">
    <citation type="submission" date="2019-11" db="EMBL/GenBank/DDBJ databases">
        <authorList>
            <person name="Jiang L.-Q."/>
        </authorList>
    </citation>
    <scope>NUCLEOTIDE SEQUENCE [LARGE SCALE GENOMIC DNA]</scope>
    <source>
        <strain evidence="4 5">YIM 132087</strain>
    </source>
</reference>
<evidence type="ECO:0000259" key="2">
    <source>
        <dbReference type="PROSITE" id="PS50980"/>
    </source>
</evidence>